<dbReference type="InterPro" id="IPR015424">
    <property type="entry name" value="PyrdxlP-dep_Trfase"/>
</dbReference>
<comment type="similarity">
    <text evidence="3 8">Belongs to the trans-sulfuration enzymes family.</text>
</comment>
<dbReference type="InterPro" id="IPR015421">
    <property type="entry name" value="PyrdxlP-dep_Trfase_major"/>
</dbReference>
<evidence type="ECO:0000256" key="9">
    <source>
        <dbReference type="SAM" id="MobiDB-lite"/>
    </source>
</evidence>
<evidence type="ECO:0000256" key="5">
    <source>
        <dbReference type="ARBA" id="ARBA00022898"/>
    </source>
</evidence>
<dbReference type="InterPro" id="IPR054542">
    <property type="entry name" value="Cys_met_metab_PP"/>
</dbReference>
<dbReference type="GO" id="GO:0005737">
    <property type="term" value="C:cytoplasm"/>
    <property type="evidence" value="ECO:0007669"/>
    <property type="project" value="TreeGrafter"/>
</dbReference>
<dbReference type="Proteomes" id="UP000054279">
    <property type="component" value="Unassembled WGS sequence"/>
</dbReference>
<feature type="region of interest" description="Disordered" evidence="9">
    <location>
        <begin position="1"/>
        <end position="30"/>
    </location>
</feature>
<dbReference type="Gene3D" id="3.90.1150.10">
    <property type="entry name" value="Aspartate Aminotransferase, domain 1"/>
    <property type="match status" value="1"/>
</dbReference>
<feature type="compositionally biased region" description="Basic residues" evidence="9">
    <location>
        <begin position="13"/>
        <end position="30"/>
    </location>
</feature>
<dbReference type="HOGENOM" id="CLU_018986_8_1_1"/>
<evidence type="ECO:0000256" key="1">
    <source>
        <dbReference type="ARBA" id="ARBA00001933"/>
    </source>
</evidence>
<evidence type="ECO:0000256" key="6">
    <source>
        <dbReference type="ARBA" id="ARBA00023192"/>
    </source>
</evidence>
<dbReference type="GO" id="GO:0004123">
    <property type="term" value="F:cystathionine gamma-lyase activity"/>
    <property type="evidence" value="ECO:0007669"/>
    <property type="project" value="TreeGrafter"/>
</dbReference>
<dbReference type="PANTHER" id="PTHR11808:SF15">
    <property type="entry name" value="CYSTATHIONINE GAMMA-LYASE"/>
    <property type="match status" value="1"/>
</dbReference>
<evidence type="ECO:0000256" key="2">
    <source>
        <dbReference type="ARBA" id="ARBA00005038"/>
    </source>
</evidence>
<dbReference type="GO" id="GO:0030170">
    <property type="term" value="F:pyridoxal phosphate binding"/>
    <property type="evidence" value="ECO:0007669"/>
    <property type="project" value="InterPro"/>
</dbReference>
<keyword evidence="6" id="KW-0028">Amino-acid biosynthesis</keyword>
<accession>A0A0C9UGC8</accession>
<dbReference type="SUPFAM" id="SSF53383">
    <property type="entry name" value="PLP-dependent transferases"/>
    <property type="match status" value="1"/>
</dbReference>
<dbReference type="InterPro" id="IPR015422">
    <property type="entry name" value="PyrdxlP-dep_Trfase_small"/>
</dbReference>
<evidence type="ECO:0000313" key="10">
    <source>
        <dbReference type="EMBL" id="KIJ33829.1"/>
    </source>
</evidence>
<dbReference type="GO" id="GO:0019346">
    <property type="term" value="P:transsulfuration"/>
    <property type="evidence" value="ECO:0007669"/>
    <property type="project" value="InterPro"/>
</dbReference>
<dbReference type="InterPro" id="IPR000277">
    <property type="entry name" value="Cys/Met-Metab_PyrdxlP-dep_enz"/>
</dbReference>
<dbReference type="EC" id="4.4.1.1" evidence="4"/>
<dbReference type="PROSITE" id="PS00868">
    <property type="entry name" value="CYS_MET_METAB_PP"/>
    <property type="match status" value="1"/>
</dbReference>
<dbReference type="AlphaFoldDB" id="A0A0C9UGC8"/>
<evidence type="ECO:0000313" key="11">
    <source>
        <dbReference type="Proteomes" id="UP000054279"/>
    </source>
</evidence>
<dbReference type="Gene3D" id="3.40.640.10">
    <property type="entry name" value="Type I PLP-dependent aspartate aminotransferase-like (Major domain)"/>
    <property type="match status" value="1"/>
</dbReference>
<comment type="cofactor">
    <cofactor evidence="1 8">
        <name>pyridoxal 5'-phosphate</name>
        <dbReference type="ChEBI" id="CHEBI:597326"/>
    </cofactor>
</comment>
<dbReference type="PANTHER" id="PTHR11808">
    <property type="entry name" value="TRANS-SULFURATION ENZYME FAMILY MEMBER"/>
    <property type="match status" value="1"/>
</dbReference>
<gene>
    <name evidence="10" type="ORF">M422DRAFT_264119</name>
</gene>
<dbReference type="OrthoDB" id="3512640at2759"/>
<name>A0A0C9UGC8_SPHS4</name>
<dbReference type="GO" id="GO:0019343">
    <property type="term" value="P:cysteine biosynthetic process via cystathionine"/>
    <property type="evidence" value="ECO:0007669"/>
    <property type="project" value="TreeGrafter"/>
</dbReference>
<evidence type="ECO:0000256" key="7">
    <source>
        <dbReference type="ARBA" id="ARBA00029853"/>
    </source>
</evidence>
<evidence type="ECO:0000256" key="8">
    <source>
        <dbReference type="RuleBase" id="RU362118"/>
    </source>
</evidence>
<evidence type="ECO:0000256" key="3">
    <source>
        <dbReference type="ARBA" id="ARBA00009077"/>
    </source>
</evidence>
<dbReference type="Pfam" id="PF01053">
    <property type="entry name" value="Cys_Met_Meta_PP"/>
    <property type="match status" value="1"/>
</dbReference>
<evidence type="ECO:0000256" key="4">
    <source>
        <dbReference type="ARBA" id="ARBA00012085"/>
    </source>
</evidence>
<dbReference type="EMBL" id="KN837207">
    <property type="protein sequence ID" value="KIJ33829.1"/>
    <property type="molecule type" value="Genomic_DNA"/>
</dbReference>
<protein>
    <recommendedName>
        <fullName evidence="4">cystathionine gamma-lyase</fullName>
        <ecNumber evidence="4">4.4.1.1</ecNumber>
    </recommendedName>
    <alternativeName>
        <fullName evidence="7">Gamma-cystathionase</fullName>
    </alternativeName>
</protein>
<keyword evidence="6" id="KW-0198">Cysteine biosynthesis</keyword>
<organism evidence="10 11">
    <name type="scientific">Sphaerobolus stellatus (strain SS14)</name>
    <dbReference type="NCBI Taxonomy" id="990650"/>
    <lineage>
        <taxon>Eukaryota</taxon>
        <taxon>Fungi</taxon>
        <taxon>Dikarya</taxon>
        <taxon>Basidiomycota</taxon>
        <taxon>Agaricomycotina</taxon>
        <taxon>Agaricomycetes</taxon>
        <taxon>Phallomycetidae</taxon>
        <taxon>Geastrales</taxon>
        <taxon>Sphaerobolaceae</taxon>
        <taxon>Sphaerobolus</taxon>
    </lineage>
</organism>
<comment type="pathway">
    <text evidence="2">Amino-acid biosynthesis; L-cysteine biosynthesis; L-cysteine from L-homocysteine and L-serine: step 2/2.</text>
</comment>
<proteinExistence type="inferred from homology"/>
<reference evidence="10 11" key="1">
    <citation type="submission" date="2014-06" db="EMBL/GenBank/DDBJ databases">
        <title>Evolutionary Origins and Diversification of the Mycorrhizal Mutualists.</title>
        <authorList>
            <consortium name="DOE Joint Genome Institute"/>
            <consortium name="Mycorrhizal Genomics Consortium"/>
            <person name="Kohler A."/>
            <person name="Kuo A."/>
            <person name="Nagy L.G."/>
            <person name="Floudas D."/>
            <person name="Copeland A."/>
            <person name="Barry K.W."/>
            <person name="Cichocki N."/>
            <person name="Veneault-Fourrey C."/>
            <person name="LaButti K."/>
            <person name="Lindquist E.A."/>
            <person name="Lipzen A."/>
            <person name="Lundell T."/>
            <person name="Morin E."/>
            <person name="Murat C."/>
            <person name="Riley R."/>
            <person name="Ohm R."/>
            <person name="Sun H."/>
            <person name="Tunlid A."/>
            <person name="Henrissat B."/>
            <person name="Grigoriev I.V."/>
            <person name="Hibbett D.S."/>
            <person name="Martin F."/>
        </authorList>
    </citation>
    <scope>NUCLEOTIDE SEQUENCE [LARGE SCALE GENOMIC DNA]</scope>
    <source>
        <strain evidence="10 11">SS14</strain>
    </source>
</reference>
<keyword evidence="5 8" id="KW-0663">Pyridoxal phosphate</keyword>
<sequence length="387" mass="42263">MSSVCGPHPLHLEHKRHMRHSRGLAGRRRSDHRRRVTSCFGSVSRSTCCSVIVSPLSSFSRELQRTSQSTPLPTKSTHANASDGFSTATIYIGAEHSRLSRQSRSTQHQANLENLTNPTFRLPSIAHISRLIHSHPTASGPLFTSHRLRLPLRLLLLALAASIFVDLTVHSITKYINGHSGVLMGAVILPNASTTEANGNKYTIDTLYTRLQLLQSAHGAVPGAFDAWLALHAIYPGLAEPQDHNNAAKILASHGRKFVDEWILADEAKEDNMRKGKSDFPISGMVSFRIGRAGELADDGAAEKFLTRTRLFTLADSLGGVQSLPELPEKMTHGNIRPAQRLALGITPDLIRLNVGVKDIAVLIADVDQALSWAVNGWNCASTRLDN</sequence>
<keyword evidence="11" id="KW-1185">Reference proteome</keyword>